<accession>A0AAD9TQZ4</accession>
<dbReference type="Proteomes" id="UP001280121">
    <property type="component" value="Unassembled WGS sequence"/>
</dbReference>
<dbReference type="SMART" id="SM00353">
    <property type="entry name" value="HLH"/>
    <property type="match status" value="1"/>
</dbReference>
<feature type="region of interest" description="Disordered" evidence="6">
    <location>
        <begin position="56"/>
        <end position="88"/>
    </location>
</feature>
<evidence type="ECO:0000256" key="4">
    <source>
        <dbReference type="ARBA" id="ARBA00023163"/>
    </source>
</evidence>
<evidence type="ECO:0000256" key="3">
    <source>
        <dbReference type="ARBA" id="ARBA00023125"/>
    </source>
</evidence>
<keyword evidence="9" id="KW-1185">Reference proteome</keyword>
<dbReference type="GO" id="GO:0005634">
    <property type="term" value="C:nucleus"/>
    <property type="evidence" value="ECO:0007669"/>
    <property type="project" value="UniProtKB-SubCell"/>
</dbReference>
<reference evidence="8" key="1">
    <citation type="journal article" date="2023" name="Plant J.">
        <title>Genome sequences and population genomics provide insights into the demographic history, inbreeding, and mutation load of two 'living fossil' tree species of Dipteronia.</title>
        <authorList>
            <person name="Feng Y."/>
            <person name="Comes H.P."/>
            <person name="Chen J."/>
            <person name="Zhu S."/>
            <person name="Lu R."/>
            <person name="Zhang X."/>
            <person name="Li P."/>
            <person name="Qiu J."/>
            <person name="Olsen K.M."/>
            <person name="Qiu Y."/>
        </authorList>
    </citation>
    <scope>NUCLEOTIDE SEQUENCE</scope>
    <source>
        <strain evidence="8">KIB01</strain>
    </source>
</reference>
<feature type="compositionally biased region" description="Low complexity" evidence="6">
    <location>
        <begin position="225"/>
        <end position="266"/>
    </location>
</feature>
<evidence type="ECO:0000313" key="8">
    <source>
        <dbReference type="EMBL" id="KAK2640526.1"/>
    </source>
</evidence>
<sequence length="382" mass="43010">MALEAVVYQQDFLNYNGKELYNLLGGNWGFDYQFGLENVEEEDHHFLENQTDQNGHHHLLQHHNGDSDDHKYRSTGRHHDQLSSSPLPNSMVVLPDAAHFNNYSDLPTTTATATARPKRRRSKSRKNKEEIENQRMTHIAVERNRRKQMNDYLSVLRSLMPESYVQRGDQASIIGGAINFVKELEHRLQLLGAHKEKKEKSENGLESSPPFDEFFTFPQYSTTSSISSSTATTSSSSSSSSSATGCDHNSAAAAMTESAATSSSTATDHHHHNQSLLLQSQSAVADIEVTMVESHANLKIRSKRRSKQLLKLVSELHNLRLTILHLNVTTVDETVLYSLSVKIEEDCNLTSVDDIATAMYQLLVGMHHEFKIYMMMMTTTTT</sequence>
<feature type="compositionally biased region" description="Basic and acidic residues" evidence="6">
    <location>
        <begin position="63"/>
        <end position="81"/>
    </location>
</feature>
<keyword evidence="3" id="KW-0238">DNA-binding</keyword>
<comment type="subcellular location">
    <subcellularLocation>
        <location evidence="1">Nucleus</location>
    </subcellularLocation>
</comment>
<gene>
    <name evidence="8" type="ORF">Ddye_028321</name>
</gene>
<dbReference type="AlphaFoldDB" id="A0AAD9TQZ4"/>
<name>A0AAD9TQZ4_9ROSI</name>
<dbReference type="Gene3D" id="4.10.280.10">
    <property type="entry name" value="Helix-loop-helix DNA-binding domain"/>
    <property type="match status" value="1"/>
</dbReference>
<dbReference type="PANTHER" id="PTHR46684">
    <property type="entry name" value="TRANSCRIPTION FACTOR FAMA"/>
    <property type="match status" value="1"/>
</dbReference>
<dbReference type="Pfam" id="PF22754">
    <property type="entry name" value="bHLH-TF_ACT-like_plant"/>
    <property type="match status" value="1"/>
</dbReference>
<keyword evidence="5" id="KW-0539">Nucleus</keyword>
<dbReference type="InterPro" id="IPR011598">
    <property type="entry name" value="bHLH_dom"/>
</dbReference>
<proteinExistence type="predicted"/>
<dbReference type="PROSITE" id="PS50888">
    <property type="entry name" value="BHLH"/>
    <property type="match status" value="1"/>
</dbReference>
<dbReference type="InterPro" id="IPR044283">
    <property type="entry name" value="FAMA/SPEECHLESS/MUTE-like"/>
</dbReference>
<dbReference type="GO" id="GO:0046983">
    <property type="term" value="F:protein dimerization activity"/>
    <property type="evidence" value="ECO:0007669"/>
    <property type="project" value="InterPro"/>
</dbReference>
<protein>
    <recommendedName>
        <fullName evidence="7">BHLH domain-containing protein</fullName>
    </recommendedName>
</protein>
<evidence type="ECO:0000256" key="2">
    <source>
        <dbReference type="ARBA" id="ARBA00023015"/>
    </source>
</evidence>
<dbReference type="InterPro" id="IPR054502">
    <property type="entry name" value="bHLH-TF_ACT-like_plant"/>
</dbReference>
<keyword evidence="4" id="KW-0804">Transcription</keyword>
<dbReference type="EMBL" id="JANJYI010000008">
    <property type="protein sequence ID" value="KAK2640526.1"/>
    <property type="molecule type" value="Genomic_DNA"/>
</dbReference>
<dbReference type="Pfam" id="PF00010">
    <property type="entry name" value="HLH"/>
    <property type="match status" value="1"/>
</dbReference>
<evidence type="ECO:0000313" key="9">
    <source>
        <dbReference type="Proteomes" id="UP001280121"/>
    </source>
</evidence>
<organism evidence="8 9">
    <name type="scientific">Dipteronia dyeriana</name>
    <dbReference type="NCBI Taxonomy" id="168575"/>
    <lineage>
        <taxon>Eukaryota</taxon>
        <taxon>Viridiplantae</taxon>
        <taxon>Streptophyta</taxon>
        <taxon>Embryophyta</taxon>
        <taxon>Tracheophyta</taxon>
        <taxon>Spermatophyta</taxon>
        <taxon>Magnoliopsida</taxon>
        <taxon>eudicotyledons</taxon>
        <taxon>Gunneridae</taxon>
        <taxon>Pentapetalae</taxon>
        <taxon>rosids</taxon>
        <taxon>malvids</taxon>
        <taxon>Sapindales</taxon>
        <taxon>Sapindaceae</taxon>
        <taxon>Hippocastanoideae</taxon>
        <taxon>Acereae</taxon>
        <taxon>Dipteronia</taxon>
    </lineage>
</organism>
<feature type="domain" description="BHLH" evidence="7">
    <location>
        <begin position="133"/>
        <end position="184"/>
    </location>
</feature>
<comment type="caution">
    <text evidence="8">The sequence shown here is derived from an EMBL/GenBank/DDBJ whole genome shotgun (WGS) entry which is preliminary data.</text>
</comment>
<evidence type="ECO:0000256" key="5">
    <source>
        <dbReference type="ARBA" id="ARBA00023242"/>
    </source>
</evidence>
<feature type="region of interest" description="Disordered" evidence="6">
    <location>
        <begin position="104"/>
        <end position="135"/>
    </location>
</feature>
<dbReference type="GO" id="GO:0003700">
    <property type="term" value="F:DNA-binding transcription factor activity"/>
    <property type="evidence" value="ECO:0007669"/>
    <property type="project" value="InterPro"/>
</dbReference>
<feature type="compositionally biased region" description="Basic residues" evidence="6">
    <location>
        <begin position="116"/>
        <end position="126"/>
    </location>
</feature>
<dbReference type="SUPFAM" id="SSF47459">
    <property type="entry name" value="HLH, helix-loop-helix DNA-binding domain"/>
    <property type="match status" value="1"/>
</dbReference>
<evidence type="ECO:0000256" key="1">
    <source>
        <dbReference type="ARBA" id="ARBA00004123"/>
    </source>
</evidence>
<dbReference type="GO" id="GO:0003677">
    <property type="term" value="F:DNA binding"/>
    <property type="evidence" value="ECO:0007669"/>
    <property type="project" value="UniProtKB-KW"/>
</dbReference>
<keyword evidence="2" id="KW-0805">Transcription regulation</keyword>
<dbReference type="InterPro" id="IPR036638">
    <property type="entry name" value="HLH_DNA-bd_sf"/>
</dbReference>
<dbReference type="GO" id="GO:0010052">
    <property type="term" value="P:guard cell differentiation"/>
    <property type="evidence" value="ECO:0007669"/>
    <property type="project" value="InterPro"/>
</dbReference>
<feature type="region of interest" description="Disordered" evidence="6">
    <location>
        <begin position="225"/>
        <end position="275"/>
    </location>
</feature>
<evidence type="ECO:0000256" key="6">
    <source>
        <dbReference type="SAM" id="MobiDB-lite"/>
    </source>
</evidence>
<dbReference type="PANTHER" id="PTHR46684:SF6">
    <property type="entry name" value="TRANSCRIPTION FACTOR FAMA"/>
    <property type="match status" value="1"/>
</dbReference>
<evidence type="ECO:0000259" key="7">
    <source>
        <dbReference type="PROSITE" id="PS50888"/>
    </source>
</evidence>